<feature type="binding site" evidence="12">
    <location>
        <position position="104"/>
    </location>
    <ligand>
        <name>Mn(2+)</name>
        <dbReference type="ChEBI" id="CHEBI:29035"/>
        <label>1</label>
    </ligand>
</feature>
<feature type="binding site" evidence="12">
    <location>
        <position position="335"/>
    </location>
    <ligand>
        <name>Mn(2+)</name>
        <dbReference type="ChEBI" id="CHEBI:29035"/>
        <label>2</label>
    </ligand>
</feature>
<evidence type="ECO:0000313" key="14">
    <source>
        <dbReference type="EMBL" id="ACZ40651.1"/>
    </source>
</evidence>
<comment type="similarity">
    <text evidence="1 13">Belongs to the RtcB family.</text>
</comment>
<feature type="binding site" evidence="11">
    <location>
        <position position="486"/>
    </location>
    <ligand>
        <name>GMP</name>
        <dbReference type="ChEBI" id="CHEBI:58115"/>
    </ligand>
</feature>
<evidence type="ECO:0000256" key="6">
    <source>
        <dbReference type="ARBA" id="ARBA00023134"/>
    </source>
</evidence>
<feature type="binding site" evidence="11">
    <location>
        <begin position="384"/>
        <end position="387"/>
    </location>
    <ligand>
        <name>GMP</name>
        <dbReference type="ChEBI" id="CHEBI:58115"/>
    </ligand>
</feature>
<dbReference type="RefSeq" id="WP_012873686.1">
    <property type="nucleotide sequence ID" value="NC_013524.1"/>
</dbReference>
<dbReference type="KEGG" id="sti:Sthe_3251"/>
<dbReference type="GO" id="GO:0042245">
    <property type="term" value="P:RNA repair"/>
    <property type="evidence" value="ECO:0007669"/>
    <property type="project" value="UniProtKB-KW"/>
</dbReference>
<evidence type="ECO:0000313" key="15">
    <source>
        <dbReference type="Proteomes" id="UP000002027"/>
    </source>
</evidence>
<keyword evidence="6 11" id="KW-0342">GTP-binding</keyword>
<dbReference type="OrthoDB" id="9802323at2"/>
<evidence type="ECO:0000256" key="9">
    <source>
        <dbReference type="ARBA" id="ARBA00049514"/>
    </source>
</evidence>
<dbReference type="GO" id="GO:0006396">
    <property type="term" value="P:RNA processing"/>
    <property type="evidence" value="ECO:0007669"/>
    <property type="project" value="InterPro"/>
</dbReference>
<comment type="catalytic activity">
    <reaction evidence="8">
        <text>a 3'-end 3'-phospho-ribonucleotide-RNA + a 5'-end dephospho-ribonucleoside-RNA + GTP = a ribonucleotidyl-ribonucleotide-RNA + GMP + diphosphate</text>
        <dbReference type="Rhea" id="RHEA:68076"/>
        <dbReference type="Rhea" id="RHEA-COMP:10463"/>
        <dbReference type="Rhea" id="RHEA-COMP:13936"/>
        <dbReference type="Rhea" id="RHEA-COMP:17355"/>
        <dbReference type="ChEBI" id="CHEBI:33019"/>
        <dbReference type="ChEBI" id="CHEBI:37565"/>
        <dbReference type="ChEBI" id="CHEBI:58115"/>
        <dbReference type="ChEBI" id="CHEBI:83062"/>
        <dbReference type="ChEBI" id="CHEBI:138284"/>
        <dbReference type="ChEBI" id="CHEBI:173118"/>
        <dbReference type="EC" id="6.5.1.8"/>
    </reaction>
</comment>
<feature type="binding site" evidence="11">
    <location>
        <position position="391"/>
    </location>
    <ligand>
        <name>GMP</name>
        <dbReference type="ChEBI" id="CHEBI:58115"/>
    </ligand>
</feature>
<feature type="binding site" evidence="11">
    <location>
        <begin position="335"/>
        <end position="336"/>
    </location>
    <ligand>
        <name>GMP</name>
        <dbReference type="ChEBI" id="CHEBI:58115"/>
    </ligand>
</feature>
<comment type="catalytic activity">
    <reaction evidence="9">
        <text>a 3'-end 2',3'-cyclophospho-ribonucleotide-RNA + a 5'-end dephospho-ribonucleoside-RNA + GTP + H2O = a ribonucleotidyl-ribonucleotide-RNA + GMP + diphosphate + H(+)</text>
        <dbReference type="Rhea" id="RHEA:68080"/>
        <dbReference type="Rhea" id="RHEA-COMP:10464"/>
        <dbReference type="Rhea" id="RHEA-COMP:13936"/>
        <dbReference type="Rhea" id="RHEA-COMP:17355"/>
        <dbReference type="ChEBI" id="CHEBI:15377"/>
        <dbReference type="ChEBI" id="CHEBI:15378"/>
        <dbReference type="ChEBI" id="CHEBI:33019"/>
        <dbReference type="ChEBI" id="CHEBI:37565"/>
        <dbReference type="ChEBI" id="CHEBI:58115"/>
        <dbReference type="ChEBI" id="CHEBI:83064"/>
        <dbReference type="ChEBI" id="CHEBI:138284"/>
        <dbReference type="ChEBI" id="CHEBI:173118"/>
        <dbReference type="EC" id="6.5.1.8"/>
    </reaction>
</comment>
<dbReference type="PANTHER" id="PTHR11118">
    <property type="entry name" value="RNA-SPLICING LIGASE RTCB HOMOLOG"/>
    <property type="match status" value="1"/>
</dbReference>
<evidence type="ECO:0000256" key="5">
    <source>
        <dbReference type="ARBA" id="ARBA00022800"/>
    </source>
</evidence>
<comment type="cofactor">
    <cofactor evidence="12 13">
        <name>Mn(2+)</name>
        <dbReference type="ChEBI" id="CHEBI:29035"/>
    </cofactor>
    <text evidence="12 13">Binds 2 manganese ions per subunit.</text>
</comment>
<feature type="binding site" evidence="11">
    <location>
        <begin position="211"/>
        <end position="215"/>
    </location>
    <ligand>
        <name>GMP</name>
        <dbReference type="ChEBI" id="CHEBI:58115"/>
    </ligand>
</feature>
<keyword evidence="3 12" id="KW-0479">Metal-binding</keyword>
<reference evidence="15" key="1">
    <citation type="submission" date="2009-11" db="EMBL/GenBank/DDBJ databases">
        <title>The complete chromosome 2 of Sphaerobacter thermophilus DSM 20745.</title>
        <authorList>
            <person name="Lucas S."/>
            <person name="Copeland A."/>
            <person name="Lapidus A."/>
            <person name="Glavina del Rio T."/>
            <person name="Dalin E."/>
            <person name="Tice H."/>
            <person name="Bruce D."/>
            <person name="Goodwin L."/>
            <person name="Pitluck S."/>
            <person name="Kyrpides N."/>
            <person name="Mavromatis K."/>
            <person name="Ivanova N."/>
            <person name="Mikhailova N."/>
            <person name="LaButti K.M."/>
            <person name="Clum A."/>
            <person name="Sun H.I."/>
            <person name="Brettin T."/>
            <person name="Detter J.C."/>
            <person name="Han C."/>
            <person name="Larimer F."/>
            <person name="Land M."/>
            <person name="Hauser L."/>
            <person name="Markowitz V."/>
            <person name="Cheng J.F."/>
            <person name="Hugenholtz P."/>
            <person name="Woyke T."/>
            <person name="Wu D."/>
            <person name="Steenblock K."/>
            <person name="Schneider S."/>
            <person name="Pukall R."/>
            <person name="Goeker M."/>
            <person name="Klenk H.P."/>
            <person name="Eisen J.A."/>
        </authorList>
    </citation>
    <scope>NUCLEOTIDE SEQUENCE [LARGE SCALE GENOMIC DNA]</scope>
    <source>
        <strain evidence="15">ATCC 49802 / DSM 20745 / S 6022</strain>
    </source>
</reference>
<dbReference type="InterPro" id="IPR001233">
    <property type="entry name" value="RtcB"/>
</dbReference>
<dbReference type="STRING" id="479434.Sthe_3251"/>
<dbReference type="SUPFAM" id="SSF103365">
    <property type="entry name" value="Hypothetical protein PH1602"/>
    <property type="match status" value="1"/>
</dbReference>
<dbReference type="InParanoid" id="D1CA08"/>
<dbReference type="GO" id="GO:0170057">
    <property type="term" value="F:RNA ligase (GTP) activity"/>
    <property type="evidence" value="ECO:0007669"/>
    <property type="project" value="UniProtKB-EC"/>
</dbReference>
<dbReference type="EMBL" id="CP001824">
    <property type="protein sequence ID" value="ACZ40651.1"/>
    <property type="molecule type" value="Genomic_DNA"/>
</dbReference>
<keyword evidence="4 11" id="KW-0547">Nucleotide-binding</keyword>
<evidence type="ECO:0000256" key="2">
    <source>
        <dbReference type="ARBA" id="ARBA00022598"/>
    </source>
</evidence>
<dbReference type="PANTHER" id="PTHR11118:SF1">
    <property type="entry name" value="RNA-SPLICING LIGASE RTCB HOMOLOG"/>
    <property type="match status" value="1"/>
</dbReference>
<evidence type="ECO:0000256" key="11">
    <source>
        <dbReference type="PIRSR" id="PIRSR601233-2"/>
    </source>
</evidence>
<proteinExistence type="inferred from homology"/>
<keyword evidence="5" id="KW-0692">RNA repair</keyword>
<feature type="binding site" evidence="12">
    <location>
        <position position="243"/>
    </location>
    <ligand>
        <name>Mn(2+)</name>
        <dbReference type="ChEBI" id="CHEBI:29035"/>
        <label>2</label>
    </ligand>
</feature>
<comment type="subunit">
    <text evidence="13">Monomer.</text>
</comment>
<evidence type="ECO:0000256" key="4">
    <source>
        <dbReference type="ARBA" id="ARBA00022741"/>
    </source>
</evidence>
<organism evidence="14 15">
    <name type="scientific">Sphaerobacter thermophilus (strain ATCC 49802 / DSM 20745 / KCCM 41009 / NCIMB 13125 / S 6022)</name>
    <dbReference type="NCBI Taxonomy" id="479434"/>
    <lineage>
        <taxon>Bacteria</taxon>
        <taxon>Pseudomonadati</taxon>
        <taxon>Thermomicrobiota</taxon>
        <taxon>Thermomicrobia</taxon>
        <taxon>Sphaerobacterales</taxon>
        <taxon>Sphaerobacterineae</taxon>
        <taxon>Sphaerobacteraceae</taxon>
        <taxon>Sphaerobacter</taxon>
    </lineage>
</organism>
<keyword evidence="7 12" id="KW-0464">Manganese</keyword>
<feature type="binding site" evidence="12">
    <location>
        <position position="212"/>
    </location>
    <ligand>
        <name>Mn(2+)</name>
        <dbReference type="ChEBI" id="CHEBI:29035"/>
        <label>1</label>
    </ligand>
</feature>
<dbReference type="eggNOG" id="COG1690">
    <property type="taxonomic scope" value="Bacteria"/>
</dbReference>
<evidence type="ECO:0000256" key="12">
    <source>
        <dbReference type="PIRSR" id="PIRSR601233-3"/>
    </source>
</evidence>
<dbReference type="GO" id="GO:0003972">
    <property type="term" value="F:RNA ligase (ATP) activity"/>
    <property type="evidence" value="ECO:0007669"/>
    <property type="project" value="TreeGrafter"/>
</dbReference>
<dbReference type="Gene3D" id="3.90.1860.10">
    <property type="entry name" value="tRNA-splicing ligase RtcB"/>
    <property type="match status" value="1"/>
</dbReference>
<name>D1CA08_SPHTD</name>
<dbReference type="Pfam" id="PF01139">
    <property type="entry name" value="RtcB"/>
    <property type="match status" value="1"/>
</dbReference>
<dbReference type="GO" id="GO:0046872">
    <property type="term" value="F:metal ion binding"/>
    <property type="evidence" value="ECO:0007669"/>
    <property type="project" value="UniProtKB-UniRule"/>
</dbReference>
<evidence type="ECO:0000256" key="10">
    <source>
        <dbReference type="PIRSR" id="PIRSR601233-1"/>
    </source>
</evidence>
<dbReference type="EC" id="6.5.1.-" evidence="13"/>
<sequence>MAQQRTSVPITRVERYVYEIPAHGEMRVPARIYADEELIEELTAPAAQEWSALQQLVNVASLPGIQKAALAMADVHPGYGFPIGGVGAFDPKEGVISVAGVGFDINCGVRLLATELTRADLEGKEDRVADALFHGVPAGLGSTGELKLTEKEIDRVLREGAHYAVNLGYGTPADLTYVEEQGRMSGADPDAVSRTAKQRQLRQVGTLGSGNHYVEVQVVDEIYDEEAARAFGLAVGQVTIMLHTGSRALGHQIGTDYLPFLERAARKYNIPIRDRELVCAPVESPEGRQYYAAVMAGANTAFANRQVLTHLIREALNKALGVAPESIRTVYEIAHNTVKFEEHEVNGRRKRLLVHRKGATRAFGPGRPEIPERYRSVGQPVLVGGTMGTASYVLRGTEKGMRDTFGSALHGAGRAKSRTKAKKEYPADRVIRQLKERGITVRAHGRSSISEEAPGAYKDVEQVVDIMAGAGVIAKVARLRPVVTIKG</sequence>
<accession>D1CA08</accession>
<dbReference type="AlphaFoldDB" id="D1CA08"/>
<evidence type="ECO:0000256" key="13">
    <source>
        <dbReference type="RuleBase" id="RU371113"/>
    </source>
</evidence>
<evidence type="ECO:0000256" key="7">
    <source>
        <dbReference type="ARBA" id="ARBA00023211"/>
    </source>
</evidence>
<dbReference type="HOGENOM" id="CLU_022279_0_1_0"/>
<dbReference type="FunFam" id="3.90.1860.10:FF:000001">
    <property type="entry name" value="tRNA-splicing ligase RtcB homolog"/>
    <property type="match status" value="1"/>
</dbReference>
<dbReference type="InterPro" id="IPR036025">
    <property type="entry name" value="RtcB-like_sf"/>
</dbReference>
<keyword evidence="2 13" id="KW-0436">Ligase</keyword>
<dbReference type="Proteomes" id="UP000002027">
    <property type="component" value="Chromosome 2"/>
</dbReference>
<gene>
    <name evidence="13" type="primary">rtcB</name>
    <name evidence="14" type="ordered locus">Sthe_3251</name>
</gene>
<reference evidence="14 15" key="2">
    <citation type="journal article" date="2010" name="Stand. Genomic Sci.">
        <title>Complete genome sequence of Desulfohalobium retbaense type strain (HR(100)).</title>
        <authorList>
            <person name="Spring S."/>
            <person name="Nolan M."/>
            <person name="Lapidus A."/>
            <person name="Glavina Del Rio T."/>
            <person name="Copeland A."/>
            <person name="Tice H."/>
            <person name="Cheng J.F."/>
            <person name="Lucas S."/>
            <person name="Land M."/>
            <person name="Chen F."/>
            <person name="Bruce D."/>
            <person name="Goodwin L."/>
            <person name="Pitluck S."/>
            <person name="Ivanova N."/>
            <person name="Mavromatis K."/>
            <person name="Mikhailova N."/>
            <person name="Pati A."/>
            <person name="Chen A."/>
            <person name="Palaniappan K."/>
            <person name="Hauser L."/>
            <person name="Chang Y.J."/>
            <person name="Jeffries C.D."/>
            <person name="Munk C."/>
            <person name="Kiss H."/>
            <person name="Chain P."/>
            <person name="Han C."/>
            <person name="Brettin T."/>
            <person name="Detter J.C."/>
            <person name="Schuler E."/>
            <person name="Goker M."/>
            <person name="Rohde M."/>
            <person name="Bristow J."/>
            <person name="Eisen J.A."/>
            <person name="Markowitz V."/>
            <person name="Hugenholtz P."/>
            <person name="Kyrpides N.C."/>
            <person name="Klenk H.P."/>
        </authorList>
    </citation>
    <scope>NUCLEOTIDE SEQUENCE [LARGE SCALE GENOMIC DNA]</scope>
    <source>
        <strain evidence="15">ATCC 49802 / DSM 20745 / S 6022</strain>
    </source>
</reference>
<keyword evidence="15" id="KW-1185">Reference proteome</keyword>
<feature type="binding site" evidence="11">
    <location>
        <begin position="410"/>
        <end position="413"/>
    </location>
    <ligand>
        <name>GMP</name>
        <dbReference type="ChEBI" id="CHEBI:58115"/>
    </ligand>
</feature>
<evidence type="ECO:0000256" key="8">
    <source>
        <dbReference type="ARBA" id="ARBA00047746"/>
    </source>
</evidence>
<evidence type="ECO:0000256" key="1">
    <source>
        <dbReference type="ARBA" id="ARBA00008071"/>
    </source>
</evidence>
<feature type="active site" description="GMP-histidine intermediate" evidence="10">
    <location>
        <position position="410"/>
    </location>
</feature>
<protein>
    <recommendedName>
        <fullName evidence="13">tRNA-splicing ligase RtcB</fullName>
        <ecNumber evidence="13">6.5.1.-</ecNumber>
    </recommendedName>
</protein>
<dbReference type="GO" id="GO:0005525">
    <property type="term" value="F:GTP binding"/>
    <property type="evidence" value="ECO:0007669"/>
    <property type="project" value="UniProtKB-KW"/>
</dbReference>
<dbReference type="GO" id="GO:0072669">
    <property type="term" value="C:tRNA-splicing ligase complex"/>
    <property type="evidence" value="ECO:0007669"/>
    <property type="project" value="TreeGrafter"/>
</dbReference>
<evidence type="ECO:0000256" key="3">
    <source>
        <dbReference type="ARBA" id="ARBA00022723"/>
    </source>
</evidence>